<keyword evidence="6" id="KW-1185">Reference proteome</keyword>
<dbReference type="GO" id="GO:0071949">
    <property type="term" value="F:FAD binding"/>
    <property type="evidence" value="ECO:0007669"/>
    <property type="project" value="InterPro"/>
</dbReference>
<feature type="domain" description="FAD-binding PCMH-type" evidence="4">
    <location>
        <begin position="153"/>
        <end position="339"/>
    </location>
</feature>
<dbReference type="EMBL" id="BPWL01000010">
    <property type="protein sequence ID" value="GJJ14555.1"/>
    <property type="molecule type" value="Genomic_DNA"/>
</dbReference>
<dbReference type="PANTHER" id="PTHR13878">
    <property type="entry name" value="GULONOLACTONE OXIDASE"/>
    <property type="match status" value="1"/>
</dbReference>
<sequence length="676" mass="74049">MRYSVSASAFILTLTSFSSTFAIKPLNNAEESIFITPIHQIPLVGPIAEPPAISQVSPAQWISLNSSVSGRLHRNIPFARECFKKFNGDEEGVVNHLSCQLVQQRYLNESLRTSHPAAYINTQWETCQSKSQGCLLDCKNPTNKQATEGACEMGSLSSYYIDVHTAEDVKAAFVFSRTTSVPLVIKNTGHDYKGRSTAPNSLQLWTHKLQHMEYHEKFSPSCPEMSGPSQFVQAVTLGAGVQWYQAYAFAEEHNITLVGGADKAVGAVGGWLQGGGHGALSNTMGLGVDRVLEFQVVTPDGELRIANICQNKDLFFALRGGGGGTFGVVLSATILASPPINIQATLIQFPMGLTPPAQFSQTQRVIDAEGEDLSLTQSMWSLLLNNSLRWAQEGWGGYVNGNSALYINPVLNQEDAKESMKPLVNWAARLRDSVPKEAQGDVLIIQGEFGTWGNFFNLFANDNSADLGEPLAIASRLIPTSSVSSPEARDTLLKALMSAERIAPGLRFLITTPFNHPLKGNEGELSSPSAHPAWRHSIFHVTTVTTWNWNATQSDIAAKYKTASDAILELDFLSNAAYVNEADVYEVNWQDTYWGKNYPTLLKIKQKYDPDQLLDCWHCDFSPNHSVISKLVIRKQGRLGVRAHIGVRQSGSKRSGGPGCETISQRESELCINPAL</sequence>
<evidence type="ECO:0000259" key="4">
    <source>
        <dbReference type="PROSITE" id="PS51387"/>
    </source>
</evidence>
<reference evidence="5" key="1">
    <citation type="submission" date="2021-10" db="EMBL/GenBank/DDBJ databases">
        <title>De novo Genome Assembly of Clathrus columnatus (Basidiomycota, Fungi) Using Illumina and Nanopore Sequence Data.</title>
        <authorList>
            <person name="Ogiso-Tanaka E."/>
            <person name="Itagaki H."/>
            <person name="Hosoya T."/>
            <person name="Hosaka K."/>
        </authorList>
    </citation>
    <scope>NUCLEOTIDE SEQUENCE</scope>
    <source>
        <strain evidence="5">MO-923</strain>
    </source>
</reference>
<feature type="signal peptide" evidence="3">
    <location>
        <begin position="1"/>
        <end position="22"/>
    </location>
</feature>
<dbReference type="AlphaFoldDB" id="A0AAV5ANZ0"/>
<comment type="caution">
    <text evidence="5">The sequence shown here is derived from an EMBL/GenBank/DDBJ whole genome shotgun (WGS) entry which is preliminary data.</text>
</comment>
<gene>
    <name evidence="5" type="ORF">Clacol_008820</name>
</gene>
<dbReference type="InterPro" id="IPR006094">
    <property type="entry name" value="Oxid_FAD_bind_N"/>
</dbReference>
<dbReference type="InterPro" id="IPR050432">
    <property type="entry name" value="FAD-linked_Oxidoreductases_BP"/>
</dbReference>
<proteinExistence type="inferred from homology"/>
<dbReference type="Gene3D" id="3.30.465.10">
    <property type="match status" value="2"/>
</dbReference>
<dbReference type="PANTHER" id="PTHR13878:SF91">
    <property type="entry name" value="FAD BINDING DOMAIN PROTEIN (AFU_ORTHOLOGUE AFUA_6G12070)-RELATED"/>
    <property type="match status" value="1"/>
</dbReference>
<dbReference type="InterPro" id="IPR016169">
    <property type="entry name" value="FAD-bd_PCMH_sub2"/>
</dbReference>
<dbReference type="Pfam" id="PF08031">
    <property type="entry name" value="BBE"/>
    <property type="match status" value="1"/>
</dbReference>
<evidence type="ECO:0000256" key="3">
    <source>
        <dbReference type="SAM" id="SignalP"/>
    </source>
</evidence>
<dbReference type="Pfam" id="PF01565">
    <property type="entry name" value="FAD_binding_4"/>
    <property type="match status" value="1"/>
</dbReference>
<protein>
    <recommendedName>
        <fullName evidence="4">FAD-binding PCMH-type domain-containing protein</fullName>
    </recommendedName>
</protein>
<keyword evidence="2" id="KW-0560">Oxidoreductase</keyword>
<organism evidence="5 6">
    <name type="scientific">Clathrus columnatus</name>
    <dbReference type="NCBI Taxonomy" id="1419009"/>
    <lineage>
        <taxon>Eukaryota</taxon>
        <taxon>Fungi</taxon>
        <taxon>Dikarya</taxon>
        <taxon>Basidiomycota</taxon>
        <taxon>Agaricomycotina</taxon>
        <taxon>Agaricomycetes</taxon>
        <taxon>Phallomycetidae</taxon>
        <taxon>Phallales</taxon>
        <taxon>Clathraceae</taxon>
        <taxon>Clathrus</taxon>
    </lineage>
</organism>
<dbReference type="InterPro" id="IPR036318">
    <property type="entry name" value="FAD-bd_PCMH-like_sf"/>
</dbReference>
<evidence type="ECO:0000256" key="1">
    <source>
        <dbReference type="ARBA" id="ARBA00005466"/>
    </source>
</evidence>
<evidence type="ECO:0000313" key="6">
    <source>
        <dbReference type="Proteomes" id="UP001050691"/>
    </source>
</evidence>
<comment type="similarity">
    <text evidence="1">Belongs to the oxygen-dependent FAD-linked oxidoreductase family.</text>
</comment>
<feature type="chain" id="PRO_5043540031" description="FAD-binding PCMH-type domain-containing protein" evidence="3">
    <location>
        <begin position="23"/>
        <end position="676"/>
    </location>
</feature>
<dbReference type="InterPro" id="IPR016166">
    <property type="entry name" value="FAD-bd_PCMH"/>
</dbReference>
<name>A0AAV5ANZ0_9AGAM</name>
<evidence type="ECO:0000313" key="5">
    <source>
        <dbReference type="EMBL" id="GJJ14555.1"/>
    </source>
</evidence>
<evidence type="ECO:0000256" key="2">
    <source>
        <dbReference type="ARBA" id="ARBA00023002"/>
    </source>
</evidence>
<accession>A0AAV5ANZ0</accession>
<dbReference type="GO" id="GO:0016491">
    <property type="term" value="F:oxidoreductase activity"/>
    <property type="evidence" value="ECO:0007669"/>
    <property type="project" value="UniProtKB-KW"/>
</dbReference>
<dbReference type="PROSITE" id="PS51387">
    <property type="entry name" value="FAD_PCMH"/>
    <property type="match status" value="1"/>
</dbReference>
<dbReference type="SUPFAM" id="SSF56176">
    <property type="entry name" value="FAD-binding/transporter-associated domain-like"/>
    <property type="match status" value="1"/>
</dbReference>
<dbReference type="InterPro" id="IPR012951">
    <property type="entry name" value="BBE"/>
</dbReference>
<dbReference type="Proteomes" id="UP001050691">
    <property type="component" value="Unassembled WGS sequence"/>
</dbReference>
<keyword evidence="3" id="KW-0732">Signal</keyword>